<dbReference type="FunCoup" id="A0A316VSS5">
    <property type="interactions" value="140"/>
</dbReference>
<dbReference type="SUPFAM" id="SSF53383">
    <property type="entry name" value="PLP-dependent transferases"/>
    <property type="match status" value="1"/>
</dbReference>
<evidence type="ECO:0000313" key="9">
    <source>
        <dbReference type="EMBL" id="PWN40689.1"/>
    </source>
</evidence>
<dbReference type="GeneID" id="37036340"/>
<gene>
    <name evidence="9" type="ORF">IE81DRAFT_325289</name>
</gene>
<dbReference type="CDD" id="cd06454">
    <property type="entry name" value="KBL_like"/>
    <property type="match status" value="1"/>
</dbReference>
<comment type="catalytic activity">
    <reaction evidence="6">
        <text>L-serine + hexadecanoyl-CoA + H(+) = 3-oxosphinganine + CO2 + CoA</text>
        <dbReference type="Rhea" id="RHEA:14761"/>
        <dbReference type="ChEBI" id="CHEBI:15378"/>
        <dbReference type="ChEBI" id="CHEBI:16526"/>
        <dbReference type="ChEBI" id="CHEBI:33384"/>
        <dbReference type="ChEBI" id="CHEBI:57287"/>
        <dbReference type="ChEBI" id="CHEBI:57379"/>
        <dbReference type="ChEBI" id="CHEBI:58299"/>
        <dbReference type="EC" id="2.3.1.50"/>
    </reaction>
</comment>
<dbReference type="OrthoDB" id="65434at2759"/>
<keyword evidence="4 9" id="KW-0808">Transferase</keyword>
<dbReference type="InterPro" id="IPR015421">
    <property type="entry name" value="PyrdxlP-dep_Trfase_major"/>
</dbReference>
<dbReference type="Gene3D" id="3.90.1150.10">
    <property type="entry name" value="Aspartate Aminotransferase, domain 1"/>
    <property type="match status" value="2"/>
</dbReference>
<evidence type="ECO:0000256" key="1">
    <source>
        <dbReference type="ARBA" id="ARBA00001933"/>
    </source>
</evidence>
<dbReference type="GO" id="GO:0046513">
    <property type="term" value="P:ceramide biosynthetic process"/>
    <property type="evidence" value="ECO:0007669"/>
    <property type="project" value="TreeGrafter"/>
</dbReference>
<reference evidence="9 10" key="1">
    <citation type="journal article" date="2018" name="Mol. Biol. Evol.">
        <title>Broad Genomic Sampling Reveals a Smut Pathogenic Ancestry of the Fungal Clade Ustilaginomycotina.</title>
        <authorList>
            <person name="Kijpornyongpan T."/>
            <person name="Mondo S.J."/>
            <person name="Barry K."/>
            <person name="Sandor L."/>
            <person name="Lee J."/>
            <person name="Lipzen A."/>
            <person name="Pangilinan J."/>
            <person name="LaButti K."/>
            <person name="Hainaut M."/>
            <person name="Henrissat B."/>
            <person name="Grigoriev I.V."/>
            <person name="Spatafora J.W."/>
            <person name="Aime M.C."/>
        </authorList>
    </citation>
    <scope>NUCLEOTIDE SEQUENCE [LARGE SCALE GENOMIC DNA]</scope>
    <source>
        <strain evidence="9 10">MCA 4658</strain>
    </source>
</reference>
<dbReference type="RefSeq" id="XP_025367849.1">
    <property type="nucleotide sequence ID" value="XM_025514470.1"/>
</dbReference>
<comment type="similarity">
    <text evidence="2">Belongs to the class-II pyridoxal-phosphate-dependent aminotransferase family.</text>
</comment>
<sequence>MPSWRRSSNRSSGSASGSTGTPTDSPSPSAGTSVTSSPSPSMRKRWSLTPSKNREAATELATSASPSPGSRIVSAAGKGVPTVSVSPPEAANDATSNSTDSNDSSSPSHQRGRSSKDSPSSSSSSPSDELGSQPPSMTTGSTSASIESLESIQDLHQRSVAKAALIAAAASGGTNKLSGGVLSTPAGNVVIGAGLGAAAAAEAPTSHSSSADGSTLVHSEFGYCANPAFRYESSHKNGSLPSPHEEEPPYYTVLTTYLSYAILIVVGHIRDFLEKRFYPSTFTHLVEINGYAPLNSDFDSFYTRRLKHRLEDCFARPVTGVCGRTVTLLDRTSQNAFDTFELTGEKTRCLNVSAYNYLGFAQSHGACADAVERCLNTYGVSSYGSRLGVGALDLQAQAEKLVAQFVGKQDCCVVSMGFATNSTTIPAIAGPGALIISDEYNHSSIRFGARLTGAAIRQYKHNDMEDLEHLLRECISQGMPRTHRPWKKIFLMVEGLYSMEGTLVNLPKVLELKDRYKFYLYIDEAHSIGAIGPRGRGVCDYFGVDPARVDILMGTFTKSFGAAGGYICGDKSIIDRVRLANHANVYGETLSPPVLTQIISSMAGIMGVGNAAHEMALLPSFVHLPPRLLDGSEGRERLRRLAFNARYLSSGLRKLGFIVYGHRDSPIVPLLIFNPAKMQMFSRMMLDRSSSVPPSRRLAASEKDLSSRELARLNDPASAEALHDDGTFSRPPIVVVVVAYPATPLISSRVRFCVSASHTKSDIDDVLRASDEIGEALHMKIGTGAPGRRWTIDEVTSRSLELVHWNGTDAI</sequence>
<evidence type="ECO:0000256" key="7">
    <source>
        <dbReference type="SAM" id="MobiDB-lite"/>
    </source>
</evidence>
<proteinExistence type="inferred from homology"/>
<evidence type="ECO:0000259" key="8">
    <source>
        <dbReference type="Pfam" id="PF00155"/>
    </source>
</evidence>
<feature type="region of interest" description="Disordered" evidence="7">
    <location>
        <begin position="1"/>
        <end position="147"/>
    </location>
</feature>
<evidence type="ECO:0000256" key="2">
    <source>
        <dbReference type="ARBA" id="ARBA00008392"/>
    </source>
</evidence>
<dbReference type="PANTHER" id="PTHR13693">
    <property type="entry name" value="CLASS II AMINOTRANSFERASE/8-AMINO-7-OXONONANOATE SYNTHASE"/>
    <property type="match status" value="1"/>
</dbReference>
<dbReference type="InterPro" id="IPR050087">
    <property type="entry name" value="AON_synthase_class-II"/>
</dbReference>
<dbReference type="GO" id="GO:0017059">
    <property type="term" value="C:serine palmitoyltransferase complex"/>
    <property type="evidence" value="ECO:0007669"/>
    <property type="project" value="TreeGrafter"/>
</dbReference>
<feature type="domain" description="Aminotransferase class I/classII large" evidence="8">
    <location>
        <begin position="349"/>
        <end position="688"/>
    </location>
</feature>
<dbReference type="GO" id="GO:0030170">
    <property type="term" value="F:pyridoxal phosphate binding"/>
    <property type="evidence" value="ECO:0007669"/>
    <property type="project" value="InterPro"/>
</dbReference>
<feature type="compositionally biased region" description="Polar residues" evidence="7">
    <location>
        <begin position="133"/>
        <end position="147"/>
    </location>
</feature>
<evidence type="ECO:0000256" key="3">
    <source>
        <dbReference type="ARBA" id="ARBA00013220"/>
    </source>
</evidence>
<keyword evidence="10" id="KW-1185">Reference proteome</keyword>
<evidence type="ECO:0000256" key="5">
    <source>
        <dbReference type="ARBA" id="ARBA00022898"/>
    </source>
</evidence>
<feature type="compositionally biased region" description="Low complexity" evidence="7">
    <location>
        <begin position="1"/>
        <end position="33"/>
    </location>
</feature>
<evidence type="ECO:0000256" key="4">
    <source>
        <dbReference type="ARBA" id="ARBA00022679"/>
    </source>
</evidence>
<keyword evidence="5" id="KW-0663">Pyridoxal phosphate</keyword>
<dbReference type="EMBL" id="KZ819409">
    <property type="protein sequence ID" value="PWN40689.1"/>
    <property type="molecule type" value="Genomic_DNA"/>
</dbReference>
<dbReference type="PANTHER" id="PTHR13693:SF3">
    <property type="entry name" value="LD36009P"/>
    <property type="match status" value="1"/>
</dbReference>
<dbReference type="GO" id="GO:0004758">
    <property type="term" value="F:serine C-palmitoyltransferase activity"/>
    <property type="evidence" value="ECO:0007669"/>
    <property type="project" value="UniProtKB-EC"/>
</dbReference>
<evidence type="ECO:0000313" key="10">
    <source>
        <dbReference type="Proteomes" id="UP000245783"/>
    </source>
</evidence>
<comment type="cofactor">
    <cofactor evidence="1">
        <name>pyridoxal 5'-phosphate</name>
        <dbReference type="ChEBI" id="CHEBI:597326"/>
    </cofactor>
</comment>
<protein>
    <recommendedName>
        <fullName evidence="3">serine C-palmitoyltransferase</fullName>
        <ecNumber evidence="3">2.3.1.50</ecNumber>
    </recommendedName>
</protein>
<feature type="compositionally biased region" description="Low complexity" evidence="7">
    <location>
        <begin position="90"/>
        <end position="109"/>
    </location>
</feature>
<dbReference type="STRING" id="1522189.A0A316VSS5"/>
<accession>A0A316VSS5</accession>
<organism evidence="9 10">
    <name type="scientific">Ceraceosorus guamensis</name>
    <dbReference type="NCBI Taxonomy" id="1522189"/>
    <lineage>
        <taxon>Eukaryota</taxon>
        <taxon>Fungi</taxon>
        <taxon>Dikarya</taxon>
        <taxon>Basidiomycota</taxon>
        <taxon>Ustilaginomycotina</taxon>
        <taxon>Exobasidiomycetes</taxon>
        <taxon>Ceraceosorales</taxon>
        <taxon>Ceraceosoraceae</taxon>
        <taxon>Ceraceosorus</taxon>
    </lineage>
</organism>
<dbReference type="InterPro" id="IPR004839">
    <property type="entry name" value="Aminotransferase_I/II_large"/>
</dbReference>
<name>A0A316VSS5_9BASI</name>
<dbReference type="InterPro" id="IPR015424">
    <property type="entry name" value="PyrdxlP-dep_Trfase"/>
</dbReference>
<dbReference type="InParanoid" id="A0A316VSS5"/>
<dbReference type="InterPro" id="IPR015422">
    <property type="entry name" value="PyrdxlP-dep_Trfase_small"/>
</dbReference>
<dbReference type="Pfam" id="PF00155">
    <property type="entry name" value="Aminotran_1_2"/>
    <property type="match status" value="1"/>
</dbReference>
<evidence type="ECO:0000256" key="6">
    <source>
        <dbReference type="ARBA" id="ARBA00048528"/>
    </source>
</evidence>
<dbReference type="GO" id="GO:0046512">
    <property type="term" value="P:sphingosine biosynthetic process"/>
    <property type="evidence" value="ECO:0007669"/>
    <property type="project" value="TreeGrafter"/>
</dbReference>
<dbReference type="Proteomes" id="UP000245783">
    <property type="component" value="Unassembled WGS sequence"/>
</dbReference>
<dbReference type="GO" id="GO:0016020">
    <property type="term" value="C:membrane"/>
    <property type="evidence" value="ECO:0007669"/>
    <property type="project" value="GOC"/>
</dbReference>
<dbReference type="PROSITE" id="PS00599">
    <property type="entry name" value="AA_TRANSFER_CLASS_2"/>
    <property type="match status" value="1"/>
</dbReference>
<dbReference type="Gene3D" id="3.40.640.10">
    <property type="entry name" value="Type I PLP-dependent aspartate aminotransferase-like (Major domain)"/>
    <property type="match status" value="1"/>
</dbReference>
<feature type="compositionally biased region" description="Low complexity" evidence="7">
    <location>
        <begin position="117"/>
        <end position="128"/>
    </location>
</feature>
<dbReference type="AlphaFoldDB" id="A0A316VSS5"/>
<dbReference type="EC" id="2.3.1.50" evidence="3"/>
<dbReference type="InterPro" id="IPR001917">
    <property type="entry name" value="Aminotrans_II_pyridoxalP_BS"/>
</dbReference>